<dbReference type="KEGG" id="cpor:BED41_15725"/>
<dbReference type="SMART" id="SM00345">
    <property type="entry name" value="HTH_GNTR"/>
    <property type="match status" value="1"/>
</dbReference>
<accession>A0A1B2I8Z0</accession>
<dbReference type="SUPFAM" id="SSF48008">
    <property type="entry name" value="GntR ligand-binding domain-like"/>
    <property type="match status" value="1"/>
</dbReference>
<dbReference type="Pfam" id="PF00392">
    <property type="entry name" value="GntR"/>
    <property type="match status" value="1"/>
</dbReference>
<dbReference type="Proteomes" id="UP000093044">
    <property type="component" value="Chromosome"/>
</dbReference>
<evidence type="ECO:0000256" key="3">
    <source>
        <dbReference type="ARBA" id="ARBA00023163"/>
    </source>
</evidence>
<evidence type="ECO:0000256" key="2">
    <source>
        <dbReference type="ARBA" id="ARBA00023125"/>
    </source>
</evidence>
<gene>
    <name evidence="5" type="ORF">BED41_15725</name>
</gene>
<dbReference type="InterPro" id="IPR000524">
    <property type="entry name" value="Tscrpt_reg_HTH_GntR"/>
</dbReference>
<dbReference type="GO" id="GO:0003700">
    <property type="term" value="F:DNA-binding transcription factor activity"/>
    <property type="evidence" value="ECO:0007669"/>
    <property type="project" value="InterPro"/>
</dbReference>
<feature type="domain" description="HTH gntR-type" evidence="4">
    <location>
        <begin position="7"/>
        <end position="74"/>
    </location>
</feature>
<reference evidence="5" key="1">
    <citation type="submission" date="2016-08" db="EMBL/GenBank/DDBJ databases">
        <title>Complete genome of Cloacibacillus porcorum.</title>
        <authorList>
            <person name="Looft T."/>
            <person name="Bayles D.O."/>
            <person name="Alt D.P."/>
        </authorList>
    </citation>
    <scope>NUCLEOTIDE SEQUENCE [LARGE SCALE GENOMIC DNA]</scope>
    <source>
        <strain evidence="5">CL-84</strain>
    </source>
</reference>
<evidence type="ECO:0000256" key="1">
    <source>
        <dbReference type="ARBA" id="ARBA00023015"/>
    </source>
</evidence>
<dbReference type="SMART" id="SM00895">
    <property type="entry name" value="FCD"/>
    <property type="match status" value="1"/>
</dbReference>
<sequence length="243" mass="28850">MSFFHNESLRKKLYDYIKLKINSGELRPGDPINQKEIFEELNISRTPYRDCMIQLESEGFVRIIPCKGVVIRELSIDEGMDAQEVGAALEGMACELAFYNARERSIPKLIELIARAEKCFHDNEPLAPNLNMEFHMAILEQSPNHSLVEQLIKMRERIYDFPQHATLPLLKWEKMFWQEHRHLVEILKNGTPTEFGRYMRDVHWKVQGREEYWETLLSVKPGTVKQYFERRRAYCEQERETNN</sequence>
<dbReference type="PANTHER" id="PTHR43537:SF24">
    <property type="entry name" value="GLUCONATE OPERON TRANSCRIPTIONAL REPRESSOR"/>
    <property type="match status" value="1"/>
</dbReference>
<dbReference type="InterPro" id="IPR011711">
    <property type="entry name" value="GntR_C"/>
</dbReference>
<dbReference type="InterPro" id="IPR036390">
    <property type="entry name" value="WH_DNA-bd_sf"/>
</dbReference>
<dbReference type="GeneID" id="83059296"/>
<dbReference type="Pfam" id="PF07729">
    <property type="entry name" value="FCD"/>
    <property type="match status" value="1"/>
</dbReference>
<protein>
    <recommendedName>
        <fullName evidence="4">HTH gntR-type domain-containing protein</fullName>
    </recommendedName>
</protein>
<dbReference type="STRING" id="1197717.BED41_15725"/>
<evidence type="ECO:0000313" key="5">
    <source>
        <dbReference type="EMBL" id="ANZ46422.1"/>
    </source>
</evidence>
<dbReference type="Gene3D" id="1.20.120.530">
    <property type="entry name" value="GntR ligand-binding domain-like"/>
    <property type="match status" value="1"/>
</dbReference>
<keyword evidence="2" id="KW-0238">DNA-binding</keyword>
<dbReference type="GO" id="GO:0003677">
    <property type="term" value="F:DNA binding"/>
    <property type="evidence" value="ECO:0007669"/>
    <property type="project" value="UniProtKB-KW"/>
</dbReference>
<dbReference type="Gene3D" id="1.10.10.10">
    <property type="entry name" value="Winged helix-like DNA-binding domain superfamily/Winged helix DNA-binding domain"/>
    <property type="match status" value="1"/>
</dbReference>
<dbReference type="InterPro" id="IPR036388">
    <property type="entry name" value="WH-like_DNA-bd_sf"/>
</dbReference>
<dbReference type="EMBL" id="CP016757">
    <property type="protein sequence ID" value="ANZ46422.1"/>
    <property type="molecule type" value="Genomic_DNA"/>
</dbReference>
<keyword evidence="3" id="KW-0804">Transcription</keyword>
<evidence type="ECO:0000313" key="6">
    <source>
        <dbReference type="Proteomes" id="UP000093044"/>
    </source>
</evidence>
<dbReference type="SUPFAM" id="SSF46785">
    <property type="entry name" value="Winged helix' DNA-binding domain"/>
    <property type="match status" value="1"/>
</dbReference>
<organism evidence="5 6">
    <name type="scientific">Cloacibacillus porcorum</name>
    <dbReference type="NCBI Taxonomy" id="1197717"/>
    <lineage>
        <taxon>Bacteria</taxon>
        <taxon>Thermotogati</taxon>
        <taxon>Synergistota</taxon>
        <taxon>Synergistia</taxon>
        <taxon>Synergistales</taxon>
        <taxon>Synergistaceae</taxon>
        <taxon>Cloacibacillus</taxon>
    </lineage>
</organism>
<proteinExistence type="predicted"/>
<dbReference type="InterPro" id="IPR008920">
    <property type="entry name" value="TF_FadR/GntR_C"/>
</dbReference>
<name>A0A1B2I8Z0_9BACT</name>
<evidence type="ECO:0000259" key="4">
    <source>
        <dbReference type="PROSITE" id="PS50949"/>
    </source>
</evidence>
<keyword evidence="1" id="KW-0805">Transcription regulation</keyword>
<keyword evidence="6" id="KW-1185">Reference proteome</keyword>
<dbReference type="CDD" id="cd07377">
    <property type="entry name" value="WHTH_GntR"/>
    <property type="match status" value="1"/>
</dbReference>
<dbReference type="AlphaFoldDB" id="A0A1B2I8Z0"/>
<dbReference type="PANTHER" id="PTHR43537">
    <property type="entry name" value="TRANSCRIPTIONAL REGULATOR, GNTR FAMILY"/>
    <property type="match status" value="1"/>
</dbReference>
<dbReference type="RefSeq" id="WP_066748523.1">
    <property type="nucleotide sequence ID" value="NZ_CP016757.1"/>
</dbReference>
<dbReference type="PROSITE" id="PS50949">
    <property type="entry name" value="HTH_GNTR"/>
    <property type="match status" value="1"/>
</dbReference>